<comment type="function">
    <text evidence="5">Part of the twin-arginine translocation (Tat) system that transports large folded proteins containing a characteristic twin-arginine motif in their signal peptide across membranes.</text>
</comment>
<evidence type="ECO:0000256" key="2">
    <source>
        <dbReference type="ARBA" id="ARBA00022692"/>
    </source>
</evidence>
<dbReference type="Pfam" id="PF00902">
    <property type="entry name" value="TatC"/>
    <property type="match status" value="1"/>
</dbReference>
<evidence type="ECO:0000256" key="5">
    <source>
        <dbReference type="HAMAP-Rule" id="MF_00902"/>
    </source>
</evidence>
<keyword evidence="5" id="KW-0653">Protein transport</keyword>
<gene>
    <name evidence="5 6" type="primary">tatC</name>
    <name evidence="6" type="ORF">ACFFNY_05715</name>
</gene>
<dbReference type="PANTHER" id="PTHR30371">
    <property type="entry name" value="SEC-INDEPENDENT PROTEIN TRANSLOCASE PROTEIN TATC"/>
    <property type="match status" value="1"/>
</dbReference>
<name>A0ABV5VS14_9BACL</name>
<dbReference type="RefSeq" id="WP_379116454.1">
    <property type="nucleotide sequence ID" value="NZ_BAAAYO010000002.1"/>
</dbReference>
<dbReference type="InterPro" id="IPR002033">
    <property type="entry name" value="TatC"/>
</dbReference>
<protein>
    <recommendedName>
        <fullName evidence="5">Sec-independent protein translocase protein TatC</fullName>
    </recommendedName>
</protein>
<comment type="subcellular location">
    <subcellularLocation>
        <location evidence="5">Cell membrane</location>
        <topology evidence="5">Multi-pass membrane protein</topology>
    </subcellularLocation>
    <subcellularLocation>
        <location evidence="1">Membrane</location>
        <topology evidence="1">Multi-pass membrane protein</topology>
    </subcellularLocation>
</comment>
<dbReference type="PRINTS" id="PR01840">
    <property type="entry name" value="TATCFAMILY"/>
</dbReference>
<accession>A0ABV5VS14</accession>
<feature type="transmembrane region" description="Helical" evidence="5">
    <location>
        <begin position="159"/>
        <end position="184"/>
    </location>
</feature>
<organism evidence="6 7">
    <name type="scientific">Paenibacillus hodogayensis</name>
    <dbReference type="NCBI Taxonomy" id="279208"/>
    <lineage>
        <taxon>Bacteria</taxon>
        <taxon>Bacillati</taxon>
        <taxon>Bacillota</taxon>
        <taxon>Bacilli</taxon>
        <taxon>Bacillales</taxon>
        <taxon>Paenibacillaceae</taxon>
        <taxon>Paenibacillus</taxon>
    </lineage>
</organism>
<feature type="transmembrane region" description="Helical" evidence="5">
    <location>
        <begin position="118"/>
        <end position="139"/>
    </location>
</feature>
<dbReference type="HAMAP" id="MF_00902">
    <property type="entry name" value="TatC"/>
    <property type="match status" value="1"/>
</dbReference>
<comment type="caution">
    <text evidence="6">The sequence shown here is derived from an EMBL/GenBank/DDBJ whole genome shotgun (WGS) entry which is preliminary data.</text>
</comment>
<keyword evidence="3 5" id="KW-1133">Transmembrane helix</keyword>
<keyword evidence="4 5" id="KW-0472">Membrane</keyword>
<dbReference type="NCBIfam" id="TIGR00945">
    <property type="entry name" value="tatC"/>
    <property type="match status" value="1"/>
</dbReference>
<feature type="transmembrane region" description="Helical" evidence="5">
    <location>
        <begin position="25"/>
        <end position="51"/>
    </location>
</feature>
<feature type="transmembrane region" description="Helical" evidence="5">
    <location>
        <begin position="196"/>
        <end position="214"/>
    </location>
</feature>
<feature type="transmembrane region" description="Helical" evidence="5">
    <location>
        <begin position="71"/>
        <end position="98"/>
    </location>
</feature>
<reference evidence="6 7" key="1">
    <citation type="submission" date="2024-09" db="EMBL/GenBank/DDBJ databases">
        <authorList>
            <person name="Sun Q."/>
            <person name="Mori K."/>
        </authorList>
    </citation>
    <scope>NUCLEOTIDE SEQUENCE [LARGE SCALE GENOMIC DNA]</scope>
    <source>
        <strain evidence="6 7">JCM 12520</strain>
    </source>
</reference>
<dbReference type="PANTHER" id="PTHR30371:SF0">
    <property type="entry name" value="SEC-INDEPENDENT PROTEIN TRANSLOCASE PROTEIN TATC, CHLOROPLASTIC-RELATED"/>
    <property type="match status" value="1"/>
</dbReference>
<keyword evidence="5" id="KW-0811">Translocation</keyword>
<comment type="subunit">
    <text evidence="5">Forms a complex with TatA.</text>
</comment>
<evidence type="ECO:0000313" key="6">
    <source>
        <dbReference type="EMBL" id="MFB9751064.1"/>
    </source>
</evidence>
<evidence type="ECO:0000313" key="7">
    <source>
        <dbReference type="Proteomes" id="UP001589619"/>
    </source>
</evidence>
<proteinExistence type="inferred from homology"/>
<sequence>MRLVKLVQEQTASLVEHLTELRKRLIWVVVVLVVAMIGGFFVAKPILLYLMHAEPASSIISLNTFSPWDAIRLYMQFSFAIGLVVTLPFTLTQIWLFVKPGLMPHEQKATLRYIPGAVFLFLLGLSFAYFIIFPMAFYFTSSVTKSLSLTETYGAAQYFTFMFNILLPMALLFELPVVVMFLTKLRILNPIRLKKLRRYAYLILVVIATIVTPPDLISDILVAIPMILLYEISIVLSARIYKVQQERDKQWLGEADDGGLTGAK</sequence>
<keyword evidence="2 5" id="KW-0812">Transmembrane</keyword>
<keyword evidence="7" id="KW-1185">Reference proteome</keyword>
<evidence type="ECO:0000256" key="3">
    <source>
        <dbReference type="ARBA" id="ARBA00022989"/>
    </source>
</evidence>
<dbReference type="Proteomes" id="UP001589619">
    <property type="component" value="Unassembled WGS sequence"/>
</dbReference>
<evidence type="ECO:0000256" key="4">
    <source>
        <dbReference type="ARBA" id="ARBA00023136"/>
    </source>
</evidence>
<dbReference type="PROSITE" id="PS01218">
    <property type="entry name" value="TATC"/>
    <property type="match status" value="1"/>
</dbReference>
<comment type="similarity">
    <text evidence="5">Belongs to the TatC family.</text>
</comment>
<feature type="transmembrane region" description="Helical" evidence="5">
    <location>
        <begin position="220"/>
        <end position="241"/>
    </location>
</feature>
<dbReference type="EMBL" id="JBHMAG010000004">
    <property type="protein sequence ID" value="MFB9751064.1"/>
    <property type="molecule type" value="Genomic_DNA"/>
</dbReference>
<keyword evidence="5" id="KW-0813">Transport</keyword>
<evidence type="ECO:0000256" key="1">
    <source>
        <dbReference type="ARBA" id="ARBA00004141"/>
    </source>
</evidence>
<keyword evidence="5" id="KW-1003">Cell membrane</keyword>
<dbReference type="InterPro" id="IPR019820">
    <property type="entry name" value="Sec-indep_translocase_CS"/>
</dbReference>